<protein>
    <submittedName>
        <fullName evidence="2">Uncharacterized protein</fullName>
    </submittedName>
</protein>
<dbReference type="PATRIC" id="fig|1300347.3.peg.1791"/>
<dbReference type="AlphaFoldDB" id="A0A1A9GKL9"/>
<organism evidence="2 3">
    <name type="scientific">Nocardioides dokdonensis FR1436</name>
    <dbReference type="NCBI Taxonomy" id="1300347"/>
    <lineage>
        <taxon>Bacteria</taxon>
        <taxon>Bacillati</taxon>
        <taxon>Actinomycetota</taxon>
        <taxon>Actinomycetes</taxon>
        <taxon>Propionibacteriales</taxon>
        <taxon>Nocardioidaceae</taxon>
        <taxon>Nocardioides</taxon>
    </lineage>
</organism>
<keyword evidence="3" id="KW-1185">Reference proteome</keyword>
<dbReference type="KEGG" id="ndk:I601_1789"/>
<feature type="signal peptide" evidence="1">
    <location>
        <begin position="1"/>
        <end position="22"/>
    </location>
</feature>
<proteinExistence type="predicted"/>
<reference evidence="2 3" key="1">
    <citation type="submission" date="2016-03" db="EMBL/GenBank/DDBJ databases">
        <title>Complete genome sequence of a soil Actinobacterium, Nocardioides dokdonensis FR1436.</title>
        <authorList>
            <person name="Kwon S.-K."/>
            <person name="Kim K."/>
            <person name="Kim J.F."/>
        </authorList>
    </citation>
    <scope>NUCLEOTIDE SEQUENCE [LARGE SCALE GENOMIC DNA]</scope>
    <source>
        <strain evidence="2 3">FR1436</strain>
    </source>
</reference>
<dbReference type="OrthoDB" id="3788777at2"/>
<evidence type="ECO:0000256" key="1">
    <source>
        <dbReference type="SAM" id="SignalP"/>
    </source>
</evidence>
<name>A0A1A9GKL9_9ACTN</name>
<feature type="chain" id="PRO_5038839259" evidence="1">
    <location>
        <begin position="23"/>
        <end position="127"/>
    </location>
</feature>
<dbReference type="RefSeq" id="WP_068108371.1">
    <property type="nucleotide sequence ID" value="NZ_CP015079.1"/>
</dbReference>
<evidence type="ECO:0000313" key="2">
    <source>
        <dbReference type="EMBL" id="ANH38220.1"/>
    </source>
</evidence>
<evidence type="ECO:0000313" key="3">
    <source>
        <dbReference type="Proteomes" id="UP000077868"/>
    </source>
</evidence>
<gene>
    <name evidence="2" type="ORF">I601_1789</name>
</gene>
<sequence>MKKLIISLVAALVLLAPTAPSAAATHTHYGESAREVAAEIGCKRFDRNGGGALNKDSGVCWLKGKRVNVITFRGHRQQRDWNDGAKAALPSGHWWANGKGALVTARNGNKAAAKIGAKLLPGVLRHA</sequence>
<keyword evidence="1" id="KW-0732">Signal</keyword>
<dbReference type="STRING" id="1300347.I601_1789"/>
<dbReference type="EMBL" id="CP015079">
    <property type="protein sequence ID" value="ANH38220.1"/>
    <property type="molecule type" value="Genomic_DNA"/>
</dbReference>
<accession>A0A1A9GKL9</accession>
<dbReference type="Proteomes" id="UP000077868">
    <property type="component" value="Chromosome"/>
</dbReference>